<dbReference type="SUPFAM" id="SSF81342">
    <property type="entry name" value="Transmembrane di-heme cytochromes"/>
    <property type="match status" value="1"/>
</dbReference>
<evidence type="ECO:0000256" key="2">
    <source>
        <dbReference type="ARBA" id="ARBA00004651"/>
    </source>
</evidence>
<feature type="transmembrane region" description="Helical" evidence="13">
    <location>
        <begin position="20"/>
        <end position="39"/>
    </location>
</feature>
<feature type="transmembrane region" description="Helical" evidence="13">
    <location>
        <begin position="100"/>
        <end position="118"/>
    </location>
</feature>
<sequence length="189" mass="19770">MPAEARFRDTPIRYGRVTRAMHAVTAVLVLWQFMIVALYKIFGETPLLNAVASLGPHGYVGIAIPLFALARILWAVGNAGRRPVPAPGRAGAAAAVAHKAMYGLMLLIPGLALARLWAKGEGWSVGGVEIFAVGAPVPLVVAAADLLHGPLSWFLLALVGAHAAAAVLHHAVWRDGTAGRMIGAPATLR</sequence>
<keyword evidence="5" id="KW-0349">Heme</keyword>
<keyword evidence="10" id="KW-0408">Iron</keyword>
<evidence type="ECO:0000256" key="12">
    <source>
        <dbReference type="ARBA" id="ARBA00037975"/>
    </source>
</evidence>
<keyword evidence="6 13" id="KW-0812">Transmembrane</keyword>
<keyword evidence="7" id="KW-0479">Metal-binding</keyword>
<proteinExistence type="inferred from homology"/>
<comment type="caution">
    <text evidence="15">The sequence shown here is derived from an EMBL/GenBank/DDBJ whole genome shotgun (WGS) entry which is preliminary data.</text>
</comment>
<comment type="subcellular location">
    <subcellularLocation>
        <location evidence="2">Cell membrane</location>
        <topology evidence="2">Multi-pass membrane protein</topology>
    </subcellularLocation>
</comment>
<keyword evidence="11 13" id="KW-0472">Membrane</keyword>
<evidence type="ECO:0000313" key="15">
    <source>
        <dbReference type="EMBL" id="PZQ11590.1"/>
    </source>
</evidence>
<evidence type="ECO:0000256" key="7">
    <source>
        <dbReference type="ARBA" id="ARBA00022723"/>
    </source>
</evidence>
<keyword evidence="9 13" id="KW-1133">Transmembrane helix</keyword>
<comment type="similarity">
    <text evidence="12">Belongs to the cytochrome b561 family.</text>
</comment>
<organism evidence="15 16">
    <name type="scientific">Ancylobacter novellus</name>
    <name type="common">Thiobacillus novellus</name>
    <dbReference type="NCBI Taxonomy" id="921"/>
    <lineage>
        <taxon>Bacteria</taxon>
        <taxon>Pseudomonadati</taxon>
        <taxon>Pseudomonadota</taxon>
        <taxon>Alphaproteobacteria</taxon>
        <taxon>Hyphomicrobiales</taxon>
        <taxon>Xanthobacteraceae</taxon>
        <taxon>Ancylobacter</taxon>
    </lineage>
</organism>
<evidence type="ECO:0000256" key="3">
    <source>
        <dbReference type="ARBA" id="ARBA00022448"/>
    </source>
</evidence>
<dbReference type="GO" id="GO:0046872">
    <property type="term" value="F:metal ion binding"/>
    <property type="evidence" value="ECO:0007669"/>
    <property type="project" value="UniProtKB-KW"/>
</dbReference>
<protein>
    <recommendedName>
        <fullName evidence="14">Cytochrome b561 bacterial/Ni-hydrogenase domain-containing protein</fullName>
    </recommendedName>
</protein>
<keyword evidence="3" id="KW-0813">Transport</keyword>
<feature type="transmembrane region" description="Helical" evidence="13">
    <location>
        <begin position="130"/>
        <end position="147"/>
    </location>
</feature>
<evidence type="ECO:0000256" key="13">
    <source>
        <dbReference type="SAM" id="Phobius"/>
    </source>
</evidence>
<dbReference type="InterPro" id="IPR016174">
    <property type="entry name" value="Di-haem_cyt_TM"/>
</dbReference>
<evidence type="ECO:0000256" key="5">
    <source>
        <dbReference type="ARBA" id="ARBA00022617"/>
    </source>
</evidence>
<feature type="transmembrane region" description="Helical" evidence="13">
    <location>
        <begin position="59"/>
        <end position="79"/>
    </location>
</feature>
<keyword evidence="4" id="KW-1003">Cell membrane</keyword>
<evidence type="ECO:0000256" key="10">
    <source>
        <dbReference type="ARBA" id="ARBA00023004"/>
    </source>
</evidence>
<dbReference type="GO" id="GO:0009055">
    <property type="term" value="F:electron transfer activity"/>
    <property type="evidence" value="ECO:0007669"/>
    <property type="project" value="InterPro"/>
</dbReference>
<dbReference type="InterPro" id="IPR011577">
    <property type="entry name" value="Cyt_b561_bac/Ni-Hgenase"/>
</dbReference>
<dbReference type="PANTHER" id="PTHR30529">
    <property type="entry name" value="CYTOCHROME B561"/>
    <property type="match status" value="1"/>
</dbReference>
<dbReference type="EMBL" id="QFPN01000011">
    <property type="protein sequence ID" value="PZQ11590.1"/>
    <property type="molecule type" value="Genomic_DNA"/>
</dbReference>
<dbReference type="InterPro" id="IPR052168">
    <property type="entry name" value="Cytochrome_b561_oxidase"/>
</dbReference>
<evidence type="ECO:0000256" key="6">
    <source>
        <dbReference type="ARBA" id="ARBA00022692"/>
    </source>
</evidence>
<evidence type="ECO:0000256" key="11">
    <source>
        <dbReference type="ARBA" id="ARBA00023136"/>
    </source>
</evidence>
<comment type="cofactor">
    <cofactor evidence="1">
        <name>heme b</name>
        <dbReference type="ChEBI" id="CHEBI:60344"/>
    </cofactor>
</comment>
<dbReference type="Pfam" id="PF01292">
    <property type="entry name" value="Ni_hydr_CYTB"/>
    <property type="match status" value="1"/>
</dbReference>
<evidence type="ECO:0000256" key="9">
    <source>
        <dbReference type="ARBA" id="ARBA00022989"/>
    </source>
</evidence>
<gene>
    <name evidence="15" type="ORF">DI565_17790</name>
</gene>
<dbReference type="Proteomes" id="UP000249577">
    <property type="component" value="Unassembled WGS sequence"/>
</dbReference>
<keyword evidence="8" id="KW-0249">Electron transport</keyword>
<reference evidence="15 16" key="1">
    <citation type="submission" date="2017-08" db="EMBL/GenBank/DDBJ databases">
        <title>Infants hospitalized years apart are colonized by the same room-sourced microbial strains.</title>
        <authorList>
            <person name="Brooks B."/>
            <person name="Olm M.R."/>
            <person name="Firek B.A."/>
            <person name="Baker R."/>
            <person name="Thomas B.C."/>
            <person name="Morowitz M.J."/>
            <person name="Banfield J.F."/>
        </authorList>
    </citation>
    <scope>NUCLEOTIDE SEQUENCE [LARGE SCALE GENOMIC DNA]</scope>
    <source>
        <strain evidence="15">S2_005_003_R2_43</strain>
    </source>
</reference>
<accession>A0A2W5MDW7</accession>
<name>A0A2W5MDW7_ANCNO</name>
<dbReference type="AlphaFoldDB" id="A0A2W5MDW7"/>
<dbReference type="GO" id="GO:0022904">
    <property type="term" value="P:respiratory electron transport chain"/>
    <property type="evidence" value="ECO:0007669"/>
    <property type="project" value="InterPro"/>
</dbReference>
<feature type="domain" description="Cytochrome b561 bacterial/Ni-hydrogenase" evidence="14">
    <location>
        <begin position="13"/>
        <end position="183"/>
    </location>
</feature>
<evidence type="ECO:0000313" key="16">
    <source>
        <dbReference type="Proteomes" id="UP000249577"/>
    </source>
</evidence>
<feature type="transmembrane region" description="Helical" evidence="13">
    <location>
        <begin position="154"/>
        <end position="173"/>
    </location>
</feature>
<evidence type="ECO:0000256" key="4">
    <source>
        <dbReference type="ARBA" id="ARBA00022475"/>
    </source>
</evidence>
<dbReference type="PANTHER" id="PTHR30529:SF1">
    <property type="entry name" value="CYTOCHROME B561 HOMOLOG 2"/>
    <property type="match status" value="1"/>
</dbReference>
<dbReference type="GO" id="GO:0005886">
    <property type="term" value="C:plasma membrane"/>
    <property type="evidence" value="ECO:0007669"/>
    <property type="project" value="UniProtKB-SubCell"/>
</dbReference>
<evidence type="ECO:0000256" key="1">
    <source>
        <dbReference type="ARBA" id="ARBA00001970"/>
    </source>
</evidence>
<dbReference type="GO" id="GO:0020037">
    <property type="term" value="F:heme binding"/>
    <property type="evidence" value="ECO:0007669"/>
    <property type="project" value="TreeGrafter"/>
</dbReference>
<evidence type="ECO:0000259" key="14">
    <source>
        <dbReference type="Pfam" id="PF01292"/>
    </source>
</evidence>
<evidence type="ECO:0000256" key="8">
    <source>
        <dbReference type="ARBA" id="ARBA00022982"/>
    </source>
</evidence>